<dbReference type="Proteomes" id="UP000543030">
    <property type="component" value="Unassembled WGS sequence"/>
</dbReference>
<organism evidence="2 3">
    <name type="scientific">Silvimonas terrae</name>
    <dbReference type="NCBI Taxonomy" id="300266"/>
    <lineage>
        <taxon>Bacteria</taxon>
        <taxon>Pseudomonadati</taxon>
        <taxon>Pseudomonadota</taxon>
        <taxon>Betaproteobacteria</taxon>
        <taxon>Neisseriales</taxon>
        <taxon>Chitinibacteraceae</taxon>
        <taxon>Silvimonas</taxon>
    </lineage>
</organism>
<sequence length="287" mass="31679">MLNSAVLESIAAIVACFAMVALLTSSLYEAVSSRLTLRAANLFNGLKQVLNVPPASGAQAVAADKKSSAEILLWLYNHALINPRSLGVAQSLDELTIKPSYIHPMQFADALLELIHQLPGDTLAARVENGIADPQLRSFLLGVMVRTQADADLVRNELVRWFNNSMDRISGAYKRDAQTWTCLIALAVAVAFNIDCFHLFKALWLHPLSPEQYQLQTNMGGEDAARWLTTLPVGWADRPWDDDMQTWLLRMAGWLVTATSALFGAPFWFDLLGRVTRLKGVGTVAER</sequence>
<evidence type="ECO:0000256" key="1">
    <source>
        <dbReference type="SAM" id="Phobius"/>
    </source>
</evidence>
<feature type="transmembrane region" description="Helical" evidence="1">
    <location>
        <begin position="247"/>
        <end position="269"/>
    </location>
</feature>
<name>A0A840REB1_9NEIS</name>
<keyword evidence="1" id="KW-0812">Transmembrane</keyword>
<protein>
    <submittedName>
        <fullName evidence="2">Uncharacterized protein</fullName>
    </submittedName>
</protein>
<feature type="transmembrane region" description="Helical" evidence="1">
    <location>
        <begin position="6"/>
        <end position="28"/>
    </location>
</feature>
<gene>
    <name evidence="2" type="ORF">HNQ50_001364</name>
</gene>
<accession>A0A840REB1</accession>
<comment type="caution">
    <text evidence="2">The sequence shown here is derived from an EMBL/GenBank/DDBJ whole genome shotgun (WGS) entry which is preliminary data.</text>
</comment>
<dbReference type="RefSeq" id="WP_184098837.1">
    <property type="nucleotide sequence ID" value="NZ_JACHHN010000002.1"/>
</dbReference>
<dbReference type="AlphaFoldDB" id="A0A840REB1"/>
<evidence type="ECO:0000313" key="2">
    <source>
        <dbReference type="EMBL" id="MBB5190642.1"/>
    </source>
</evidence>
<reference evidence="2 3" key="1">
    <citation type="submission" date="2020-08" db="EMBL/GenBank/DDBJ databases">
        <title>Genomic Encyclopedia of Type Strains, Phase IV (KMG-IV): sequencing the most valuable type-strain genomes for metagenomic binning, comparative biology and taxonomic classification.</title>
        <authorList>
            <person name="Goeker M."/>
        </authorList>
    </citation>
    <scope>NUCLEOTIDE SEQUENCE [LARGE SCALE GENOMIC DNA]</scope>
    <source>
        <strain evidence="2 3">DSM 18233</strain>
    </source>
</reference>
<evidence type="ECO:0000313" key="3">
    <source>
        <dbReference type="Proteomes" id="UP000543030"/>
    </source>
</evidence>
<proteinExistence type="predicted"/>
<keyword evidence="1" id="KW-1133">Transmembrane helix</keyword>
<feature type="transmembrane region" description="Helical" evidence="1">
    <location>
        <begin position="180"/>
        <end position="200"/>
    </location>
</feature>
<keyword evidence="1" id="KW-0472">Membrane</keyword>
<keyword evidence="3" id="KW-1185">Reference proteome</keyword>
<dbReference type="EMBL" id="JACHHN010000002">
    <property type="protein sequence ID" value="MBB5190642.1"/>
    <property type="molecule type" value="Genomic_DNA"/>
</dbReference>